<evidence type="ECO:0000256" key="1">
    <source>
        <dbReference type="ARBA" id="ARBA00005485"/>
    </source>
</evidence>
<accession>A0ABD3JF75</accession>
<dbReference type="AlphaFoldDB" id="A0ABD3JF75"/>
<feature type="compositionally biased region" description="Basic residues" evidence="3">
    <location>
        <begin position="394"/>
        <end position="410"/>
    </location>
</feature>
<organism evidence="4 5">
    <name type="scientific">Eucalyptus globulus</name>
    <name type="common">Tasmanian blue gum</name>
    <dbReference type="NCBI Taxonomy" id="34317"/>
    <lineage>
        <taxon>Eukaryota</taxon>
        <taxon>Viridiplantae</taxon>
        <taxon>Streptophyta</taxon>
        <taxon>Embryophyta</taxon>
        <taxon>Tracheophyta</taxon>
        <taxon>Spermatophyta</taxon>
        <taxon>Magnoliopsida</taxon>
        <taxon>eudicotyledons</taxon>
        <taxon>Gunneridae</taxon>
        <taxon>Pentapetalae</taxon>
        <taxon>rosids</taxon>
        <taxon>malvids</taxon>
        <taxon>Myrtales</taxon>
        <taxon>Myrtaceae</taxon>
        <taxon>Myrtoideae</taxon>
        <taxon>Eucalypteae</taxon>
        <taxon>Eucalyptus</taxon>
    </lineage>
</organism>
<evidence type="ECO:0000256" key="2">
    <source>
        <dbReference type="ARBA" id="ARBA00023054"/>
    </source>
</evidence>
<feature type="region of interest" description="Disordered" evidence="3">
    <location>
        <begin position="327"/>
        <end position="410"/>
    </location>
</feature>
<evidence type="ECO:0000313" key="5">
    <source>
        <dbReference type="Proteomes" id="UP001634007"/>
    </source>
</evidence>
<feature type="region of interest" description="Disordered" evidence="3">
    <location>
        <begin position="40"/>
        <end position="63"/>
    </location>
</feature>
<dbReference type="PANTHER" id="PTHR32054">
    <property type="entry name" value="HEAVY CHAIN, PUTATIVE, EXPRESSED-RELATED-RELATED"/>
    <property type="match status" value="1"/>
</dbReference>
<comment type="similarity">
    <text evidence="1">Belongs to the WEB family.</text>
</comment>
<dbReference type="EMBL" id="JBJKBG010000008">
    <property type="protein sequence ID" value="KAL3725959.1"/>
    <property type="molecule type" value="Genomic_DNA"/>
</dbReference>
<keyword evidence="2" id="KW-0175">Coiled coil</keyword>
<dbReference type="InterPro" id="IPR008545">
    <property type="entry name" value="Web"/>
</dbReference>
<dbReference type="PANTHER" id="PTHR32054:SF70">
    <property type="entry name" value="OS07G0620100 PROTEIN"/>
    <property type="match status" value="1"/>
</dbReference>
<feature type="compositionally biased region" description="Basic and acidic residues" evidence="3">
    <location>
        <begin position="345"/>
        <end position="359"/>
    </location>
</feature>
<evidence type="ECO:0000256" key="3">
    <source>
        <dbReference type="SAM" id="MobiDB-lite"/>
    </source>
</evidence>
<evidence type="ECO:0000313" key="4">
    <source>
        <dbReference type="EMBL" id="KAL3725959.1"/>
    </source>
</evidence>
<protein>
    <submittedName>
        <fullName evidence="4">Uncharacterized protein</fullName>
    </submittedName>
</protein>
<reference evidence="4 5" key="1">
    <citation type="submission" date="2024-11" db="EMBL/GenBank/DDBJ databases">
        <title>Chromosome-level genome assembly of Eucalyptus globulus Labill. provides insights into its genome evolution.</title>
        <authorList>
            <person name="Li X."/>
        </authorList>
    </citation>
    <scope>NUCLEOTIDE SEQUENCE [LARGE SCALE GENOMIC DNA]</scope>
    <source>
        <strain evidence="4">CL2024</strain>
        <tissue evidence="4">Fresh tender leaves</tissue>
    </source>
</reference>
<keyword evidence="5" id="KW-1185">Reference proteome</keyword>
<proteinExistence type="inferred from homology"/>
<comment type="caution">
    <text evidence="4">The sequence shown here is derived from an EMBL/GenBank/DDBJ whole genome shotgun (WGS) entry which is preliminary data.</text>
</comment>
<name>A0ABD3JF75_EUCGL</name>
<dbReference type="Pfam" id="PF05701">
    <property type="entry name" value="WEMBL"/>
    <property type="match status" value="1"/>
</dbReference>
<dbReference type="Proteomes" id="UP001634007">
    <property type="component" value="Unassembled WGS sequence"/>
</dbReference>
<sequence>MGQSRFPVRPDRTRHAAFEADCHFLDRLLYSRSIATHARRDKNGGTIMPANHETGKKNNKNPSFARTDIACNLDFLSPARWQDPRMESSDEERPREYLDGARNAGARDLLRAKIAELARTKDEIKKARDGAMQSWLDSRPLLDELEKLQATVEGARSRASVSSVLASELQSQLESTGASIQAKKRHELEVTKAVNELTLELDRTRGGTDALKQEIDEGRRVRQKLKQVLRVKRQKLRALQLGMRAVRVEAEGARESEAEAARLVSCAERESSLVTLSGEEYWELVRRAEEEESLAEWRVAASMEQKQAAEGSRNLALARLRDARGGNGLSRRVKEEEKIEEEGDSRDGVEGKVRARESVFPKARARAMAEKADHGGGGGRGRQSGRTGSDGKRKAARRKKKEKKRSSIFHKIRKFLAKSIAKIFG</sequence>
<gene>
    <name evidence="4" type="ORF">ACJRO7_030925</name>
</gene>